<organism evidence="2 3">
    <name type="scientific">Streptomyces luteireticuli</name>
    <dbReference type="NCBI Taxonomy" id="173858"/>
    <lineage>
        <taxon>Bacteria</taxon>
        <taxon>Bacillati</taxon>
        <taxon>Actinomycetota</taxon>
        <taxon>Actinomycetes</taxon>
        <taxon>Kitasatosporales</taxon>
        <taxon>Streptomycetaceae</taxon>
        <taxon>Streptomyces</taxon>
    </lineage>
</organism>
<evidence type="ECO:0000313" key="3">
    <source>
        <dbReference type="Proteomes" id="UP001500879"/>
    </source>
</evidence>
<evidence type="ECO:0000256" key="1">
    <source>
        <dbReference type="SAM" id="MobiDB-lite"/>
    </source>
</evidence>
<dbReference type="EMBL" id="BAAABX010000048">
    <property type="protein sequence ID" value="GAA0415724.1"/>
    <property type="molecule type" value="Genomic_DNA"/>
</dbReference>
<proteinExistence type="predicted"/>
<feature type="region of interest" description="Disordered" evidence="1">
    <location>
        <begin position="1"/>
        <end position="53"/>
    </location>
</feature>
<name>A0ABN0YWU0_9ACTN</name>
<sequence length="74" mass="7549">MNISISRRNAIEPSPTPAPTRRANAPSVQGASRRTARIGEPSPGKDMDMGSPAVAVGPVGGAALMGAPFLRPNL</sequence>
<comment type="caution">
    <text evidence="2">The sequence shown here is derived from an EMBL/GenBank/DDBJ whole genome shotgun (WGS) entry which is preliminary data.</text>
</comment>
<keyword evidence="3" id="KW-1185">Reference proteome</keyword>
<dbReference type="Proteomes" id="UP001500879">
    <property type="component" value="Unassembled WGS sequence"/>
</dbReference>
<reference evidence="2 3" key="1">
    <citation type="journal article" date="2019" name="Int. J. Syst. Evol. Microbiol.">
        <title>The Global Catalogue of Microorganisms (GCM) 10K type strain sequencing project: providing services to taxonomists for standard genome sequencing and annotation.</title>
        <authorList>
            <consortium name="The Broad Institute Genomics Platform"/>
            <consortium name="The Broad Institute Genome Sequencing Center for Infectious Disease"/>
            <person name="Wu L."/>
            <person name="Ma J."/>
        </authorList>
    </citation>
    <scope>NUCLEOTIDE SEQUENCE [LARGE SCALE GENOMIC DNA]</scope>
    <source>
        <strain evidence="2 3">JCM 4788</strain>
    </source>
</reference>
<gene>
    <name evidence="2" type="ORF">GCM10010357_41300</name>
</gene>
<protein>
    <submittedName>
        <fullName evidence="2">Uncharacterized protein</fullName>
    </submittedName>
</protein>
<accession>A0ABN0YWU0</accession>
<evidence type="ECO:0000313" key="2">
    <source>
        <dbReference type="EMBL" id="GAA0415724.1"/>
    </source>
</evidence>